<comment type="caution">
    <text evidence="4">The sequence shown here is derived from an EMBL/GenBank/DDBJ whole genome shotgun (WGS) entry which is preliminary data.</text>
</comment>
<dbReference type="InterPro" id="IPR020946">
    <property type="entry name" value="Flavin_mOase-like"/>
</dbReference>
<evidence type="ECO:0000256" key="3">
    <source>
        <dbReference type="ARBA" id="ARBA00023002"/>
    </source>
</evidence>
<sequence>MSNPKLFPLPTFDYLGIQQPPTDGVDAIKIVREWFSSFTQHVSSNNVDGVTSLFARESYWRDMLALTWDFRTFIGRDKIQQFLTDRLDLSQLDALKLREDAFLRLQRPGPDLAWIQFMFDFKVGKVGVGMGIGRLIPQSDGSWKCHCMFTNLEGLQDFPEQIGPRRNDQPSHGIWTKKREKEVAFEDREPAVLIMGGGQAGLEIGARLKALGVDNLIVEKNAKVGDNWRNRYEALCLHDPVWYDHMPYLPFPPTWPVYSPSVKLAGWLEGYAEAMELNLWTSSTVTNASLNEQTKEWKITIQFADGKERVFNHVKHFVFCTGLAAGVPNMPSYPGMDQFKGQIIHSFDHKSAADHAGKKVVVIGACTSAHDIAADFCLNGVDVTMYQRSSTYIMSTKNGWKVLFEDLYTENAPPTDLADRLNASFPNEFLHSGLAQRQVKAIAELDKPLLDGLAKRGFRTNWGLDGSGFGRLAWARAGGYYLDTGASQMIIDGKIKLKSDSKLERFTETGLRFEDGSELPADVVLFATGFGDVRTYIRKICGEEVGNRCKPIWGLDGEGELHGTFKDLGVPGLWYIMGNLALHRFHTKHVALQIRAMEGGVFGTRYSPDP</sequence>
<protein>
    <recommendedName>
        <fullName evidence="6">Flavin-containing monooxygenase</fullName>
    </recommendedName>
</protein>
<keyword evidence="2" id="KW-0274">FAD</keyword>
<dbReference type="SUPFAM" id="SSF51905">
    <property type="entry name" value="FAD/NAD(P)-binding domain"/>
    <property type="match status" value="1"/>
</dbReference>
<dbReference type="GO" id="GO:0050660">
    <property type="term" value="F:flavin adenine dinucleotide binding"/>
    <property type="evidence" value="ECO:0007669"/>
    <property type="project" value="InterPro"/>
</dbReference>
<evidence type="ECO:0000313" key="4">
    <source>
        <dbReference type="EMBL" id="KAG7099769.1"/>
    </source>
</evidence>
<dbReference type="Gene3D" id="3.50.50.60">
    <property type="entry name" value="FAD/NAD(P)-binding domain"/>
    <property type="match status" value="2"/>
</dbReference>
<organism evidence="4 5">
    <name type="scientific">Marasmius oreades</name>
    <name type="common">fairy-ring Marasmius</name>
    <dbReference type="NCBI Taxonomy" id="181124"/>
    <lineage>
        <taxon>Eukaryota</taxon>
        <taxon>Fungi</taxon>
        <taxon>Dikarya</taxon>
        <taxon>Basidiomycota</taxon>
        <taxon>Agaricomycotina</taxon>
        <taxon>Agaricomycetes</taxon>
        <taxon>Agaricomycetidae</taxon>
        <taxon>Agaricales</taxon>
        <taxon>Marasmiineae</taxon>
        <taxon>Marasmiaceae</taxon>
        <taxon>Marasmius</taxon>
    </lineage>
</organism>
<dbReference type="PANTHER" id="PTHR43539">
    <property type="entry name" value="FLAVIN-BINDING MONOOXYGENASE-LIKE PROTEIN (AFU_ORTHOLOGUE AFUA_4G09220)"/>
    <property type="match status" value="1"/>
</dbReference>
<dbReference type="OrthoDB" id="74360at2759"/>
<dbReference type="InterPro" id="IPR032710">
    <property type="entry name" value="NTF2-like_dom_sf"/>
</dbReference>
<dbReference type="GeneID" id="66070657"/>
<evidence type="ECO:0000256" key="2">
    <source>
        <dbReference type="ARBA" id="ARBA00022827"/>
    </source>
</evidence>
<dbReference type="PANTHER" id="PTHR43539:SF68">
    <property type="entry name" value="FLAVIN-BINDING MONOOXYGENASE-LIKE PROTEIN (AFU_ORTHOLOGUE AFUA_4G09220)"/>
    <property type="match status" value="1"/>
</dbReference>
<dbReference type="GO" id="GO:0050661">
    <property type="term" value="F:NADP binding"/>
    <property type="evidence" value="ECO:0007669"/>
    <property type="project" value="InterPro"/>
</dbReference>
<dbReference type="AlphaFoldDB" id="A0A9P7V3V8"/>
<dbReference type="EMBL" id="CM032181">
    <property type="protein sequence ID" value="KAG7099769.1"/>
    <property type="molecule type" value="Genomic_DNA"/>
</dbReference>
<accession>A0A9P7V3V8</accession>
<gene>
    <name evidence="4" type="ORF">E1B28_001581</name>
</gene>
<evidence type="ECO:0000313" key="5">
    <source>
        <dbReference type="Proteomes" id="UP001049176"/>
    </source>
</evidence>
<name>A0A9P7V3V8_9AGAR</name>
<dbReference type="GO" id="GO:0004499">
    <property type="term" value="F:N,N-dimethylaniline monooxygenase activity"/>
    <property type="evidence" value="ECO:0007669"/>
    <property type="project" value="InterPro"/>
</dbReference>
<proteinExistence type="predicted"/>
<dbReference type="Pfam" id="PF00743">
    <property type="entry name" value="FMO-like"/>
    <property type="match status" value="1"/>
</dbReference>
<keyword evidence="1" id="KW-0285">Flavoprotein</keyword>
<dbReference type="InterPro" id="IPR050982">
    <property type="entry name" value="Auxin_biosynth/cation_transpt"/>
</dbReference>
<keyword evidence="3" id="KW-0560">Oxidoreductase</keyword>
<dbReference type="Proteomes" id="UP001049176">
    <property type="component" value="Chromosome 1"/>
</dbReference>
<keyword evidence="5" id="KW-1185">Reference proteome</keyword>
<dbReference type="KEGG" id="more:E1B28_001581"/>
<reference evidence="4" key="1">
    <citation type="journal article" date="2021" name="Genome Biol. Evol.">
        <title>The assembled and annotated genome of the fairy-ring fungus Marasmius oreades.</title>
        <authorList>
            <person name="Hiltunen M."/>
            <person name="Ament-Velasquez S.L."/>
            <person name="Johannesson H."/>
        </authorList>
    </citation>
    <scope>NUCLEOTIDE SEQUENCE</scope>
    <source>
        <strain evidence="4">03SP1</strain>
    </source>
</reference>
<evidence type="ECO:0008006" key="6">
    <source>
        <dbReference type="Google" id="ProtNLM"/>
    </source>
</evidence>
<dbReference type="InterPro" id="IPR036188">
    <property type="entry name" value="FAD/NAD-bd_sf"/>
</dbReference>
<evidence type="ECO:0000256" key="1">
    <source>
        <dbReference type="ARBA" id="ARBA00022630"/>
    </source>
</evidence>
<dbReference type="SUPFAM" id="SSF54427">
    <property type="entry name" value="NTF2-like"/>
    <property type="match status" value="1"/>
</dbReference>
<dbReference type="RefSeq" id="XP_043016239.1">
    <property type="nucleotide sequence ID" value="XM_043147529.1"/>
</dbReference>